<dbReference type="KEGG" id="kfl:Kfla_1234"/>
<dbReference type="SUPFAM" id="SSF160904">
    <property type="entry name" value="Jann2411-like"/>
    <property type="match status" value="1"/>
</dbReference>
<evidence type="ECO:0000313" key="2">
    <source>
        <dbReference type="EMBL" id="ADB30337.1"/>
    </source>
</evidence>
<dbReference type="eggNOG" id="COG5516">
    <property type="taxonomic scope" value="Bacteria"/>
</dbReference>
<reference evidence="2 3" key="2">
    <citation type="journal article" date="2010" name="Stand. Genomic Sci.">
        <title>Complete genome sequence of Kribbella flavida type strain (IFO 14399).</title>
        <authorList>
            <person name="Pukall R."/>
            <person name="Lapidus A."/>
            <person name="Glavina Del Rio T."/>
            <person name="Copeland A."/>
            <person name="Tice H."/>
            <person name="Cheng J.-F."/>
            <person name="Lucas S."/>
            <person name="Chen F."/>
            <person name="Nolan M."/>
            <person name="LaButti K."/>
            <person name="Pati A."/>
            <person name="Ivanova N."/>
            <person name="Mavrommatis K."/>
            <person name="Mikhailova N."/>
            <person name="Pitluck S."/>
            <person name="Bruce D."/>
            <person name="Goodwin L."/>
            <person name="Land M."/>
            <person name="Hauser L."/>
            <person name="Chang Y.-J."/>
            <person name="Jeffries C.D."/>
            <person name="Chen A."/>
            <person name="Palaniappan K."/>
            <person name="Chain P."/>
            <person name="Rohde M."/>
            <person name="Goeker M."/>
            <person name="Bristow J."/>
            <person name="Eisen J.A."/>
            <person name="Markowitz V."/>
            <person name="Hugenholtz P."/>
            <person name="Kyrpides N.C."/>
            <person name="Klenk H.-P."/>
            <person name="Brettin T."/>
        </authorList>
    </citation>
    <scope>NUCLEOTIDE SEQUENCE [LARGE SCALE GENOMIC DNA]</scope>
    <source>
        <strain evidence="3">DSM 17836 / JCM 10339 / NBRC 14399</strain>
    </source>
</reference>
<protein>
    <recommendedName>
        <fullName evidence="1">Zinc finger CGNR domain-containing protein</fullName>
    </recommendedName>
</protein>
<dbReference type="Gene3D" id="1.10.3300.10">
    <property type="entry name" value="Jann2411-like domain"/>
    <property type="match status" value="1"/>
</dbReference>
<dbReference type="InterPro" id="IPR010852">
    <property type="entry name" value="ABATE"/>
</dbReference>
<reference evidence="3" key="1">
    <citation type="submission" date="2009-09" db="EMBL/GenBank/DDBJ databases">
        <title>The complete genome of Kribbella flavida DSM 17836.</title>
        <authorList>
            <consortium name="US DOE Joint Genome Institute (JGI-PGF)"/>
            <person name="Lucas S."/>
            <person name="Copeland A."/>
            <person name="Lapidus A."/>
            <person name="Glavina del Rio T."/>
            <person name="Dalin E."/>
            <person name="Tice H."/>
            <person name="Bruce D."/>
            <person name="Goodwin L."/>
            <person name="Pitluck S."/>
            <person name="Kyrpides N."/>
            <person name="Mavromatis K."/>
            <person name="Ivanova N."/>
            <person name="Saunders E."/>
            <person name="Brettin T."/>
            <person name="Detter J.C."/>
            <person name="Han C."/>
            <person name="Larimer F."/>
            <person name="Land M."/>
            <person name="Hauser L."/>
            <person name="Markowitz V."/>
            <person name="Cheng J.-F."/>
            <person name="Hugenholtz P."/>
            <person name="Woyke T."/>
            <person name="Wu D."/>
            <person name="Pukall R."/>
            <person name="Klenk H.-P."/>
            <person name="Eisen J.A."/>
        </authorList>
    </citation>
    <scope>NUCLEOTIDE SEQUENCE [LARGE SCALE GENOMIC DNA]</scope>
    <source>
        <strain evidence="3">DSM 17836 / JCM 10339 / NBRC 14399</strain>
    </source>
</reference>
<dbReference type="AlphaFoldDB" id="D2Q423"/>
<keyword evidence="3" id="KW-1185">Reference proteome</keyword>
<dbReference type="Pfam" id="PF07336">
    <property type="entry name" value="ABATE"/>
    <property type="match status" value="1"/>
</dbReference>
<dbReference type="InterPro" id="IPR023286">
    <property type="entry name" value="ABATE_dom_sf"/>
</dbReference>
<dbReference type="Pfam" id="PF11706">
    <property type="entry name" value="zf-CGNR"/>
    <property type="match status" value="1"/>
</dbReference>
<gene>
    <name evidence="2" type="ordered locus">Kfla_1234</name>
</gene>
<sequence length="204" mass="22541">METVQAAPLPDGIPELAIVGGDLALDFANTVDDPLGPRRFDHLADYRALLVWAQRVGLLTSGLPLLDLAAEQPPEAAAVVRRAAQLRDALNLIFGQVIDGVPTDEGWRQLRPFVVEAIDRADLVDATPAWELAELRSPLWPVAHQAYVLLTGPDLPRVKRCAACPWLFVDGSRNGSRRWCSMEICGTSQKISRYVARRAERRSR</sequence>
<dbReference type="PANTHER" id="PTHR35525:SF3">
    <property type="entry name" value="BLL6575 PROTEIN"/>
    <property type="match status" value="1"/>
</dbReference>
<accession>D2Q423</accession>
<dbReference type="OrthoDB" id="123307at2"/>
<dbReference type="HOGENOM" id="CLU_087298_3_0_11"/>
<dbReference type="PANTHER" id="PTHR35525">
    <property type="entry name" value="BLL6575 PROTEIN"/>
    <property type="match status" value="1"/>
</dbReference>
<dbReference type="RefSeq" id="WP_012918893.1">
    <property type="nucleotide sequence ID" value="NC_013729.1"/>
</dbReference>
<name>D2Q423_KRIFD</name>
<proteinExistence type="predicted"/>
<dbReference type="STRING" id="479435.Kfla_1234"/>
<evidence type="ECO:0000259" key="1">
    <source>
        <dbReference type="Pfam" id="PF11706"/>
    </source>
</evidence>
<evidence type="ECO:0000313" key="3">
    <source>
        <dbReference type="Proteomes" id="UP000007967"/>
    </source>
</evidence>
<dbReference type="EMBL" id="CP001736">
    <property type="protein sequence ID" value="ADB30337.1"/>
    <property type="molecule type" value="Genomic_DNA"/>
</dbReference>
<dbReference type="InterPro" id="IPR021005">
    <property type="entry name" value="Znf_CGNR"/>
</dbReference>
<organism evidence="2 3">
    <name type="scientific">Kribbella flavida (strain DSM 17836 / JCM 10339 / NBRC 14399)</name>
    <dbReference type="NCBI Taxonomy" id="479435"/>
    <lineage>
        <taxon>Bacteria</taxon>
        <taxon>Bacillati</taxon>
        <taxon>Actinomycetota</taxon>
        <taxon>Actinomycetes</taxon>
        <taxon>Propionibacteriales</taxon>
        <taxon>Kribbellaceae</taxon>
        <taxon>Kribbella</taxon>
    </lineage>
</organism>
<dbReference type="Proteomes" id="UP000007967">
    <property type="component" value="Chromosome"/>
</dbReference>
<feature type="domain" description="Zinc finger CGNR" evidence="1">
    <location>
        <begin position="157"/>
        <end position="198"/>
    </location>
</feature>